<dbReference type="AlphaFoldDB" id="A0A1H0GTG5"/>
<gene>
    <name evidence="1" type="ORF">SAMN05192530_103321</name>
</gene>
<dbReference type="OrthoDB" id="8443793at2"/>
<proteinExistence type="predicted"/>
<protein>
    <submittedName>
        <fullName evidence="1">Uncharacterized metal-binding protein YceD, DUF177 family</fullName>
    </submittedName>
</protein>
<sequence>MTTSAPAADVMPISFDVSVTKLPQNGMPVRFAPDATEREALARFLGIVDVPNLTAELVVKKWKRDGVEVTGHLRGRIVQESVVTLEPVEQDIDEAVDAIFVPEGSKLARISPTSDGELHLDPNGDDIPETFRGDRIDLGAYLCEAVALALEPYPRESDAAFEEYDTDPNPEDGKVSPFAALAKLKGASSS</sequence>
<accession>A0A1H0GTG5</accession>
<dbReference type="EMBL" id="FNIT01000003">
    <property type="protein sequence ID" value="SDO10150.1"/>
    <property type="molecule type" value="Genomic_DNA"/>
</dbReference>
<organism evidence="1 2">
    <name type="scientific">Aureimonas jatrophae</name>
    <dbReference type="NCBI Taxonomy" id="1166073"/>
    <lineage>
        <taxon>Bacteria</taxon>
        <taxon>Pseudomonadati</taxon>
        <taxon>Pseudomonadota</taxon>
        <taxon>Alphaproteobacteria</taxon>
        <taxon>Hyphomicrobiales</taxon>
        <taxon>Aurantimonadaceae</taxon>
        <taxon>Aureimonas</taxon>
    </lineage>
</organism>
<dbReference type="STRING" id="1166073.SAMN05192530_103321"/>
<keyword evidence="2" id="KW-1185">Reference proteome</keyword>
<dbReference type="Proteomes" id="UP000198793">
    <property type="component" value="Unassembled WGS sequence"/>
</dbReference>
<name>A0A1H0GTG5_9HYPH</name>
<dbReference type="Pfam" id="PF02620">
    <property type="entry name" value="YceD"/>
    <property type="match status" value="1"/>
</dbReference>
<reference evidence="1 2" key="1">
    <citation type="submission" date="2016-10" db="EMBL/GenBank/DDBJ databases">
        <authorList>
            <person name="de Groot N.N."/>
        </authorList>
    </citation>
    <scope>NUCLEOTIDE SEQUENCE [LARGE SCALE GENOMIC DNA]</scope>
    <source>
        <strain evidence="2">L7-484,KACC 16230,DSM 25025</strain>
    </source>
</reference>
<dbReference type="InterPro" id="IPR003772">
    <property type="entry name" value="YceD"/>
</dbReference>
<evidence type="ECO:0000313" key="1">
    <source>
        <dbReference type="EMBL" id="SDO10150.1"/>
    </source>
</evidence>
<dbReference type="RefSeq" id="WP_090672279.1">
    <property type="nucleotide sequence ID" value="NZ_FNIT01000003.1"/>
</dbReference>
<evidence type="ECO:0000313" key="2">
    <source>
        <dbReference type="Proteomes" id="UP000198793"/>
    </source>
</evidence>